<name>A0A6A5FTW7_CAERE</name>
<dbReference type="InterPro" id="IPR027417">
    <property type="entry name" value="P-loop_NTPase"/>
</dbReference>
<dbReference type="Gene3D" id="3.40.50.300">
    <property type="entry name" value="P-loop containing nucleotide triphosphate hydrolases"/>
    <property type="match status" value="1"/>
</dbReference>
<organism evidence="2 3">
    <name type="scientific">Caenorhabditis remanei</name>
    <name type="common">Caenorhabditis vulgaris</name>
    <dbReference type="NCBI Taxonomy" id="31234"/>
    <lineage>
        <taxon>Eukaryota</taxon>
        <taxon>Metazoa</taxon>
        <taxon>Ecdysozoa</taxon>
        <taxon>Nematoda</taxon>
        <taxon>Chromadorea</taxon>
        <taxon>Rhabditida</taxon>
        <taxon>Rhabditina</taxon>
        <taxon>Rhabditomorpha</taxon>
        <taxon>Rhabditoidea</taxon>
        <taxon>Rhabditidae</taxon>
        <taxon>Peloderinae</taxon>
        <taxon>Caenorhabditis</taxon>
    </lineage>
</organism>
<sequence>MDLSHVDFFVLDEADKLMDDVFRNDIKRRAAHRNQTIRRHKMFANVGKVDTCAEINSILKQNGVENHFRDNHLPVSGKGKDDKKMNRMWDEGTYFTKSEKPKPNEEPKKEPKTDQTPSVKKIKKFDPTKPSTSKVRSP</sequence>
<evidence type="ECO:0000313" key="3">
    <source>
        <dbReference type="Proteomes" id="UP000483820"/>
    </source>
</evidence>
<reference evidence="2 3" key="1">
    <citation type="submission" date="2019-12" db="EMBL/GenBank/DDBJ databases">
        <title>Chromosome-level assembly of the Caenorhabditis remanei genome.</title>
        <authorList>
            <person name="Teterina A.A."/>
            <person name="Willis J.H."/>
            <person name="Phillips P.C."/>
        </authorList>
    </citation>
    <scope>NUCLEOTIDE SEQUENCE [LARGE SCALE GENOMIC DNA]</scope>
    <source>
        <strain evidence="2 3">PX506</strain>
        <tissue evidence="2">Whole organism</tissue>
    </source>
</reference>
<comment type="caution">
    <text evidence="2">The sequence shown here is derived from an EMBL/GenBank/DDBJ whole genome shotgun (WGS) entry which is preliminary data.</text>
</comment>
<dbReference type="AlphaFoldDB" id="A0A6A5FTW7"/>
<dbReference type="EMBL" id="WUAV01000006">
    <property type="protein sequence ID" value="KAF1746060.1"/>
    <property type="molecule type" value="Genomic_DNA"/>
</dbReference>
<dbReference type="GeneID" id="9823786"/>
<feature type="compositionally biased region" description="Basic and acidic residues" evidence="1">
    <location>
        <begin position="68"/>
        <end position="90"/>
    </location>
</feature>
<dbReference type="RefSeq" id="XP_053578440.1">
    <property type="nucleotide sequence ID" value="XM_053734874.1"/>
</dbReference>
<evidence type="ECO:0008006" key="4">
    <source>
        <dbReference type="Google" id="ProtNLM"/>
    </source>
</evidence>
<feature type="region of interest" description="Disordered" evidence="1">
    <location>
        <begin position="68"/>
        <end position="138"/>
    </location>
</feature>
<dbReference type="KEGG" id="crq:GCK72_022511"/>
<proteinExistence type="predicted"/>
<evidence type="ECO:0000313" key="2">
    <source>
        <dbReference type="EMBL" id="KAF1746060.1"/>
    </source>
</evidence>
<dbReference type="CTD" id="9823786"/>
<feature type="compositionally biased region" description="Polar residues" evidence="1">
    <location>
        <begin position="129"/>
        <end position="138"/>
    </location>
</feature>
<dbReference type="Proteomes" id="UP000483820">
    <property type="component" value="Chromosome X"/>
</dbReference>
<dbReference type="PROSITE" id="PS00039">
    <property type="entry name" value="DEAD_ATP_HELICASE"/>
    <property type="match status" value="1"/>
</dbReference>
<gene>
    <name evidence="2" type="ORF">GCK72_022511</name>
</gene>
<feature type="compositionally biased region" description="Basic and acidic residues" evidence="1">
    <location>
        <begin position="97"/>
        <end position="113"/>
    </location>
</feature>
<accession>A0A6A5FTW7</accession>
<protein>
    <recommendedName>
        <fullName evidence="4">Helicase ATP-binding domain-containing protein</fullName>
    </recommendedName>
</protein>
<dbReference type="InterPro" id="IPR000629">
    <property type="entry name" value="RNA-helicase_DEAD-box_CS"/>
</dbReference>
<evidence type="ECO:0000256" key="1">
    <source>
        <dbReference type="SAM" id="MobiDB-lite"/>
    </source>
</evidence>